<protein>
    <submittedName>
        <fullName evidence="2">Zinc-hook domain-containing protein</fullName>
    </submittedName>
</protein>
<evidence type="ECO:0000313" key="2">
    <source>
        <dbReference type="WBParaSite" id="JU765_v2.g18756.t2"/>
    </source>
</evidence>
<dbReference type="Proteomes" id="UP000887576">
    <property type="component" value="Unplaced"/>
</dbReference>
<dbReference type="WBParaSite" id="JU765_v2.g18756.t2">
    <property type="protein sequence ID" value="JU765_v2.g18756.t2"/>
    <property type="gene ID" value="JU765_v2.g18756"/>
</dbReference>
<organism evidence="1 2">
    <name type="scientific">Panagrolaimus sp. JU765</name>
    <dbReference type="NCBI Taxonomy" id="591449"/>
    <lineage>
        <taxon>Eukaryota</taxon>
        <taxon>Metazoa</taxon>
        <taxon>Ecdysozoa</taxon>
        <taxon>Nematoda</taxon>
        <taxon>Chromadorea</taxon>
        <taxon>Rhabditida</taxon>
        <taxon>Tylenchina</taxon>
        <taxon>Panagrolaimomorpha</taxon>
        <taxon>Panagrolaimoidea</taxon>
        <taxon>Panagrolaimidae</taxon>
        <taxon>Panagrolaimus</taxon>
    </lineage>
</organism>
<sequence>MKQEGDPAVRAIEAQKETKAKEISELEEDLRKLTVKMKQEGDPAVRASEIDPKLMKMETEINSQKPLNELESEVESKTTEIMGISSQIELIGKCLQAKNDLKMKEEEFLKAVERSKVDFDSIFEEKITKNFALVVDV</sequence>
<evidence type="ECO:0000313" key="1">
    <source>
        <dbReference type="Proteomes" id="UP000887576"/>
    </source>
</evidence>
<proteinExistence type="predicted"/>
<name>A0AC34QS27_9BILA</name>
<reference evidence="2" key="1">
    <citation type="submission" date="2022-11" db="UniProtKB">
        <authorList>
            <consortium name="WormBaseParasite"/>
        </authorList>
    </citation>
    <scope>IDENTIFICATION</scope>
</reference>
<accession>A0AC34QS27</accession>